<feature type="compositionally biased region" description="Polar residues" evidence="1">
    <location>
        <begin position="120"/>
        <end position="130"/>
    </location>
</feature>
<feature type="compositionally biased region" description="Low complexity" evidence="1">
    <location>
        <begin position="70"/>
        <end position="83"/>
    </location>
</feature>
<keyword evidence="3" id="KW-0732">Signal</keyword>
<feature type="transmembrane region" description="Helical" evidence="2">
    <location>
        <begin position="270"/>
        <end position="292"/>
    </location>
</feature>
<comment type="caution">
    <text evidence="4">The sequence shown here is derived from an EMBL/GenBank/DDBJ whole genome shotgun (WGS) entry which is preliminary data.</text>
</comment>
<dbReference type="EMBL" id="BDSP01000173">
    <property type="protein sequence ID" value="GAX21899.1"/>
    <property type="molecule type" value="Genomic_DNA"/>
</dbReference>
<protein>
    <submittedName>
        <fullName evidence="4">Uncharacterized protein</fullName>
    </submittedName>
</protein>
<feature type="chain" id="PRO_5012848640" evidence="3">
    <location>
        <begin position="26"/>
        <end position="300"/>
    </location>
</feature>
<keyword evidence="5" id="KW-1185">Reference proteome</keyword>
<dbReference type="InParanoid" id="A0A1Z5K6Q5"/>
<accession>A0A1Z5K6Q5</accession>
<sequence>MISYKWLILGLSSCLLCDSSLLVEAKHLKPSEEQWENIFDRAHKLPPGTKRSTTPKGKDKGKKKDDGKASSTPAPTITPTRSPLVSEEYDDEDGDQDEDEESDSWETPIPTLYPTKEPTKQPTLTLSSSAPVKPDSILLSAPLLDFQISVTSETSLDLDRLEEGMETTLRLGMVLVDIKEIQFSTTPAQINSQTYSFSDGSAFVENKELVGLLQTQQRELLSDLSFVESALQQELEDATIRVQDIQIVQENVMLPSAHLIQPTIEDEMNAALMISATVVCLITFCAAAAVCYRRYKTIKK</sequence>
<keyword evidence="2" id="KW-0812">Transmembrane</keyword>
<organism evidence="4 5">
    <name type="scientific">Fistulifera solaris</name>
    <name type="common">Oleaginous diatom</name>
    <dbReference type="NCBI Taxonomy" id="1519565"/>
    <lineage>
        <taxon>Eukaryota</taxon>
        <taxon>Sar</taxon>
        <taxon>Stramenopiles</taxon>
        <taxon>Ochrophyta</taxon>
        <taxon>Bacillariophyta</taxon>
        <taxon>Bacillariophyceae</taxon>
        <taxon>Bacillariophycidae</taxon>
        <taxon>Naviculales</taxon>
        <taxon>Naviculaceae</taxon>
        <taxon>Fistulifera</taxon>
    </lineage>
</organism>
<name>A0A1Z5K6Q5_FISSO</name>
<feature type="compositionally biased region" description="Basic and acidic residues" evidence="1">
    <location>
        <begin position="56"/>
        <end position="68"/>
    </location>
</feature>
<evidence type="ECO:0000256" key="1">
    <source>
        <dbReference type="SAM" id="MobiDB-lite"/>
    </source>
</evidence>
<keyword evidence="2" id="KW-1133">Transmembrane helix</keyword>
<gene>
    <name evidence="4" type="ORF">FisN_30Hh101</name>
</gene>
<reference evidence="4 5" key="1">
    <citation type="journal article" date="2015" name="Plant Cell">
        <title>Oil accumulation by the oleaginous diatom Fistulifera solaris as revealed by the genome and transcriptome.</title>
        <authorList>
            <person name="Tanaka T."/>
            <person name="Maeda Y."/>
            <person name="Veluchamy A."/>
            <person name="Tanaka M."/>
            <person name="Abida H."/>
            <person name="Marechal E."/>
            <person name="Bowler C."/>
            <person name="Muto M."/>
            <person name="Sunaga Y."/>
            <person name="Tanaka M."/>
            <person name="Yoshino T."/>
            <person name="Taniguchi T."/>
            <person name="Fukuda Y."/>
            <person name="Nemoto M."/>
            <person name="Matsumoto M."/>
            <person name="Wong P.S."/>
            <person name="Aburatani S."/>
            <person name="Fujibuchi W."/>
        </authorList>
    </citation>
    <scope>NUCLEOTIDE SEQUENCE [LARGE SCALE GENOMIC DNA]</scope>
    <source>
        <strain evidence="4 5">JPCC DA0580</strain>
    </source>
</reference>
<feature type="signal peptide" evidence="3">
    <location>
        <begin position="1"/>
        <end position="25"/>
    </location>
</feature>
<evidence type="ECO:0000313" key="5">
    <source>
        <dbReference type="Proteomes" id="UP000198406"/>
    </source>
</evidence>
<dbReference type="Proteomes" id="UP000198406">
    <property type="component" value="Unassembled WGS sequence"/>
</dbReference>
<feature type="region of interest" description="Disordered" evidence="1">
    <location>
        <begin position="39"/>
        <end position="130"/>
    </location>
</feature>
<keyword evidence="2" id="KW-0472">Membrane</keyword>
<dbReference type="AlphaFoldDB" id="A0A1Z5K6Q5"/>
<evidence type="ECO:0000313" key="4">
    <source>
        <dbReference type="EMBL" id="GAX21899.1"/>
    </source>
</evidence>
<evidence type="ECO:0000256" key="3">
    <source>
        <dbReference type="SAM" id="SignalP"/>
    </source>
</evidence>
<feature type="compositionally biased region" description="Acidic residues" evidence="1">
    <location>
        <begin position="87"/>
        <end position="104"/>
    </location>
</feature>
<proteinExistence type="predicted"/>
<evidence type="ECO:0000256" key="2">
    <source>
        <dbReference type="SAM" id="Phobius"/>
    </source>
</evidence>